<dbReference type="EMBL" id="CP090896">
    <property type="protein sequence ID" value="ULT83975.1"/>
    <property type="molecule type" value="Genomic_DNA"/>
</dbReference>
<sequence>MSDLLGKMKTRLVEFLDSTNRNLDVKDLLVILSILNENGVKVIKHEGLTSSGQEKLRKLFTEGLVSDIFHAFFSAWMKTPMARIMLQTKIEFFFIFLIICHHIPYHLLYS</sequence>
<organism evidence="2 3">
    <name type="scientific">Caenorhabditis briggsae</name>
    <dbReference type="NCBI Taxonomy" id="6238"/>
    <lineage>
        <taxon>Eukaryota</taxon>
        <taxon>Metazoa</taxon>
        <taxon>Ecdysozoa</taxon>
        <taxon>Nematoda</taxon>
        <taxon>Chromadorea</taxon>
        <taxon>Rhabditida</taxon>
        <taxon>Rhabditina</taxon>
        <taxon>Rhabditomorpha</taxon>
        <taxon>Rhabditoidea</taxon>
        <taxon>Rhabditidae</taxon>
        <taxon>Peloderinae</taxon>
        <taxon>Caenorhabditis</taxon>
    </lineage>
</organism>
<evidence type="ECO:0000256" key="1">
    <source>
        <dbReference type="SAM" id="Phobius"/>
    </source>
</evidence>
<keyword evidence="1" id="KW-0472">Membrane</keyword>
<evidence type="ECO:0000313" key="2">
    <source>
        <dbReference type="EMBL" id="ULT83975.1"/>
    </source>
</evidence>
<name>A0AAE8ZVK2_CAEBR</name>
<gene>
    <name evidence="2" type="ORF">L3Y34_012941</name>
</gene>
<evidence type="ECO:0000313" key="3">
    <source>
        <dbReference type="Proteomes" id="UP000827892"/>
    </source>
</evidence>
<proteinExistence type="predicted"/>
<dbReference type="Proteomes" id="UP000827892">
    <property type="component" value="Chromosome X"/>
</dbReference>
<protein>
    <submittedName>
        <fullName evidence="2">Uncharacterized protein</fullName>
    </submittedName>
</protein>
<keyword evidence="1" id="KW-1133">Transmembrane helix</keyword>
<dbReference type="AlphaFoldDB" id="A0AAE8ZVK2"/>
<reference evidence="2 3" key="1">
    <citation type="submission" date="2022-05" db="EMBL/GenBank/DDBJ databases">
        <title>Chromosome-level reference genomes for two strains of Caenorhabditis briggsae: an improved platform for comparative genomics.</title>
        <authorList>
            <person name="Stevens L."/>
            <person name="Andersen E.C."/>
        </authorList>
    </citation>
    <scope>NUCLEOTIDE SEQUENCE [LARGE SCALE GENOMIC DNA]</scope>
    <source>
        <strain evidence="2">QX1410_ONT</strain>
        <tissue evidence="2">Whole-organism</tissue>
    </source>
</reference>
<keyword evidence="1" id="KW-0812">Transmembrane</keyword>
<feature type="transmembrane region" description="Helical" evidence="1">
    <location>
        <begin position="90"/>
        <end position="108"/>
    </location>
</feature>
<accession>A0AAE8ZVK2</accession>